<dbReference type="OrthoDB" id="3253136at2"/>
<evidence type="ECO:0000313" key="4">
    <source>
        <dbReference type="EMBL" id="RFU53571.1"/>
    </source>
</evidence>
<proteinExistence type="predicted"/>
<sequence>MLRLNQMHVSMDLEKYGVWILNCPLKKLKEGGVLLMTFKLLSKVSFAALGAAILLTGCQTRSTVSTAEPSVQNTVSQELNEKDSQMTYNITSNTTDLSQKEMEAIIDLYNRMKDAMIKADIETLEDILPDDYEAVHISGRRQSKEEWLADIESGQMVYYDFLDSSYGFSQENDQIILTVSQRIHAHIYDSEGTWSVPGQRYFQKIKGEWRLMA</sequence>
<dbReference type="SUPFAM" id="SSF54427">
    <property type="entry name" value="NTF2-like"/>
    <property type="match status" value="1"/>
</dbReference>
<reference evidence="4 6" key="2">
    <citation type="submission" date="2018-08" db="EMBL/GenBank/DDBJ databases">
        <title>Draft genome of Streptococcus sp. nov. Z1.</title>
        <authorList>
            <person name="Tian Z."/>
        </authorList>
    </citation>
    <scope>NUCLEOTIDE SEQUENCE [LARGE SCALE GENOMIC DNA]</scope>
    <source>
        <strain evidence="4">Z1</strain>
        <strain evidence="6">Z1(2018)</strain>
    </source>
</reference>
<evidence type="ECO:0000313" key="7">
    <source>
        <dbReference type="Proteomes" id="UP000264056"/>
    </source>
</evidence>
<dbReference type="EMBL" id="QVQY01000006">
    <property type="protein sequence ID" value="RFU51371.1"/>
    <property type="molecule type" value="Genomic_DNA"/>
</dbReference>
<reference evidence="5" key="3">
    <citation type="submission" date="2018-08" db="EMBL/GenBank/DDBJ databases">
        <title>Streptococcus chenjunshii sp. nov., isolated from stools sample of the Tibetan antelope in the Qinghai-Tibet plateau, China.</title>
        <authorList>
            <person name="Tian Z."/>
        </authorList>
    </citation>
    <scope>NUCLEOTIDE SEQUENCE [LARGE SCALE GENOMIC DNA]</scope>
    <source>
        <strain evidence="5">Z15</strain>
    </source>
</reference>
<name>A0A372KMR1_9STRE</name>
<gene>
    <name evidence="2" type="ORF">DDV21_007530</name>
    <name evidence="3" type="ORF">DDV22_03420</name>
    <name evidence="4" type="ORF">DDV23_03410</name>
</gene>
<dbReference type="EMBL" id="CP031733">
    <property type="protein sequence ID" value="AXQ78944.1"/>
    <property type="molecule type" value="Genomic_DNA"/>
</dbReference>
<evidence type="ECO:0000313" key="2">
    <source>
        <dbReference type="EMBL" id="AXQ78944.1"/>
    </source>
</evidence>
<evidence type="ECO:0000313" key="3">
    <source>
        <dbReference type="EMBL" id="RFU51371.1"/>
    </source>
</evidence>
<accession>A0A372KMR1</accession>
<dbReference type="AlphaFoldDB" id="A0A372KMR1"/>
<dbReference type="Proteomes" id="UP000246115">
    <property type="component" value="Chromosome"/>
</dbReference>
<dbReference type="InterPro" id="IPR032710">
    <property type="entry name" value="NTF2-like_dom_sf"/>
</dbReference>
<dbReference type="InterPro" id="IPR027843">
    <property type="entry name" value="DUF4440"/>
</dbReference>
<protein>
    <submittedName>
        <fullName evidence="4">Nuclear transport factor 2 family protein</fullName>
    </submittedName>
</protein>
<keyword evidence="7" id="KW-1185">Reference proteome</keyword>
<dbReference type="Pfam" id="PF14534">
    <property type="entry name" value="DUF4440"/>
    <property type="match status" value="1"/>
</dbReference>
<dbReference type="EMBL" id="QVQZ01000005">
    <property type="protein sequence ID" value="RFU53571.1"/>
    <property type="molecule type" value="Genomic_DNA"/>
</dbReference>
<reference evidence="2" key="4">
    <citation type="journal article" date="2019" name="Int. J. Syst. Evol. Microbiol.">
        <title>Streptococcus chenjunshii sp. nov. isolated from feces of Tibetan antelopes.</title>
        <authorList>
            <person name="Tian Z."/>
            <person name="Lu S."/>
            <person name="Jin D."/>
            <person name="Yang J."/>
            <person name="Pu J."/>
            <person name="Lai X.H."/>
            <person name="Bai X.N."/>
            <person name="Wu X.M."/>
            <person name="Li J."/>
            <person name="Wang S."/>
            <person name="Xu J."/>
        </authorList>
    </citation>
    <scope>NUCLEOTIDE SEQUENCE</scope>
    <source>
        <strain evidence="2">Z15</strain>
    </source>
</reference>
<evidence type="ECO:0000259" key="1">
    <source>
        <dbReference type="Pfam" id="PF14534"/>
    </source>
</evidence>
<dbReference type="Gene3D" id="3.10.450.50">
    <property type="match status" value="1"/>
</dbReference>
<accession>A0A346ND49</accession>
<feature type="domain" description="DUF4440" evidence="1">
    <location>
        <begin position="105"/>
        <end position="211"/>
    </location>
</feature>
<organism evidence="4 6">
    <name type="scientific">Streptococcus chenjunshii</name>
    <dbReference type="NCBI Taxonomy" id="2173853"/>
    <lineage>
        <taxon>Bacteria</taxon>
        <taxon>Bacillati</taxon>
        <taxon>Bacillota</taxon>
        <taxon>Bacilli</taxon>
        <taxon>Lactobacillales</taxon>
        <taxon>Streptococcaceae</taxon>
        <taxon>Streptococcus</taxon>
    </lineage>
</organism>
<reference evidence="3 7" key="1">
    <citation type="submission" date="2018-08" db="EMBL/GenBank/DDBJ databases">
        <title>Draft genome of Streptococcus sp .nov. Z2.</title>
        <authorList>
            <person name="Tian Z."/>
        </authorList>
    </citation>
    <scope>NUCLEOTIDE SEQUENCE [LARGE SCALE GENOMIC DNA]</scope>
    <source>
        <strain evidence="3 7">Z2</strain>
    </source>
</reference>
<evidence type="ECO:0000313" key="5">
    <source>
        <dbReference type="Proteomes" id="UP000246115"/>
    </source>
</evidence>
<dbReference type="KEGG" id="schj:DDV21_007530"/>
<dbReference type="Proteomes" id="UP000262901">
    <property type="component" value="Unassembled WGS sequence"/>
</dbReference>
<evidence type="ECO:0000313" key="6">
    <source>
        <dbReference type="Proteomes" id="UP000262901"/>
    </source>
</evidence>
<dbReference type="Proteomes" id="UP000264056">
    <property type="component" value="Unassembled WGS sequence"/>
</dbReference>